<sequence>MAARFLAALIGLWVFASGSAIAELSAASACPSERAVYTHEFEDGTLEMGFWPARNFASMASDLYLYLTTPARTYWFTFSVSQGYSGMTLLPVSDPRAEEARESGPRDLLARYADEDPELQDVLVSLRFYALDEDFTFLFEPPVIGELAPPYIMAPEIGLTLWYSPGALTEEEGAERDSIPRALLQLTDCLPEDRAPAYP</sequence>
<organism evidence="2 3">
    <name type="scientific">Arsenicitalea aurantiaca</name>
    <dbReference type="NCBI Taxonomy" id="1783274"/>
    <lineage>
        <taxon>Bacteria</taxon>
        <taxon>Pseudomonadati</taxon>
        <taxon>Pseudomonadota</taxon>
        <taxon>Alphaproteobacteria</taxon>
        <taxon>Hyphomicrobiales</taxon>
        <taxon>Devosiaceae</taxon>
        <taxon>Arsenicitalea</taxon>
    </lineage>
</organism>
<evidence type="ECO:0000256" key="1">
    <source>
        <dbReference type="SAM" id="SignalP"/>
    </source>
</evidence>
<dbReference type="AlphaFoldDB" id="A0A433XLD4"/>
<dbReference type="RefSeq" id="WP_127186954.1">
    <property type="nucleotide sequence ID" value="NZ_RZNJ01000001.1"/>
</dbReference>
<dbReference type="Proteomes" id="UP000281547">
    <property type="component" value="Unassembled WGS sequence"/>
</dbReference>
<evidence type="ECO:0000313" key="2">
    <source>
        <dbReference type="EMBL" id="RUT34834.1"/>
    </source>
</evidence>
<keyword evidence="1" id="KW-0732">Signal</keyword>
<evidence type="ECO:0000313" key="3">
    <source>
        <dbReference type="Proteomes" id="UP000281547"/>
    </source>
</evidence>
<accession>A0A433XLD4</accession>
<evidence type="ECO:0008006" key="4">
    <source>
        <dbReference type="Google" id="ProtNLM"/>
    </source>
</evidence>
<dbReference type="OrthoDB" id="7605412at2"/>
<gene>
    <name evidence="2" type="ORF">EMQ25_02420</name>
</gene>
<protein>
    <recommendedName>
        <fullName evidence="4">DUF1254 domain-containing protein</fullName>
    </recommendedName>
</protein>
<reference evidence="2 3" key="1">
    <citation type="journal article" date="2016" name="Int. J. Syst. Evol. Microbiol.">
        <title>Arsenicitalea aurantiaca gen. nov., sp. nov., a new member of the family Hyphomicrobiaceae, isolated from high-arsenic sediment.</title>
        <authorList>
            <person name="Mu Y."/>
            <person name="Zhou L."/>
            <person name="Zeng X.C."/>
            <person name="Liu L."/>
            <person name="Pan Y."/>
            <person name="Chen X."/>
            <person name="Wang J."/>
            <person name="Li S."/>
            <person name="Li W.J."/>
            <person name="Wang Y."/>
        </authorList>
    </citation>
    <scope>NUCLEOTIDE SEQUENCE [LARGE SCALE GENOMIC DNA]</scope>
    <source>
        <strain evidence="2 3">42-50</strain>
    </source>
</reference>
<name>A0A433XLD4_9HYPH</name>
<proteinExistence type="predicted"/>
<dbReference type="EMBL" id="RZNJ01000001">
    <property type="protein sequence ID" value="RUT34834.1"/>
    <property type="molecule type" value="Genomic_DNA"/>
</dbReference>
<keyword evidence="3" id="KW-1185">Reference proteome</keyword>
<comment type="caution">
    <text evidence="2">The sequence shown here is derived from an EMBL/GenBank/DDBJ whole genome shotgun (WGS) entry which is preliminary data.</text>
</comment>
<feature type="signal peptide" evidence="1">
    <location>
        <begin position="1"/>
        <end position="22"/>
    </location>
</feature>
<feature type="chain" id="PRO_5018969303" description="DUF1254 domain-containing protein" evidence="1">
    <location>
        <begin position="23"/>
        <end position="199"/>
    </location>
</feature>